<dbReference type="GO" id="GO:0003964">
    <property type="term" value="F:RNA-directed DNA polymerase activity"/>
    <property type="evidence" value="ECO:0007669"/>
    <property type="project" value="UniProtKB-KW"/>
</dbReference>
<name>A0A5B6W452_9ROSI</name>
<evidence type="ECO:0000313" key="2">
    <source>
        <dbReference type="EMBL" id="KAA3476669.1"/>
    </source>
</evidence>
<evidence type="ECO:0000259" key="1">
    <source>
        <dbReference type="PROSITE" id="PS50878"/>
    </source>
</evidence>
<dbReference type="InterPro" id="IPR000477">
    <property type="entry name" value="RT_dom"/>
</dbReference>
<dbReference type="PROSITE" id="PS50878">
    <property type="entry name" value="RT_POL"/>
    <property type="match status" value="1"/>
</dbReference>
<dbReference type="Proteomes" id="UP000325315">
    <property type="component" value="Unassembled WGS sequence"/>
</dbReference>
<accession>A0A5B6W452</accession>
<comment type="caution">
    <text evidence="2">The sequence shown here is derived from an EMBL/GenBank/DDBJ whole genome shotgun (WGS) entry which is preliminary data.</text>
</comment>
<keyword evidence="2" id="KW-0548">Nucleotidyltransferase</keyword>
<dbReference type="InterPro" id="IPR043502">
    <property type="entry name" value="DNA/RNA_pol_sf"/>
</dbReference>
<protein>
    <submittedName>
        <fullName evidence="2">LINE-1 reverse transcriptase isogeny</fullName>
    </submittedName>
</protein>
<proteinExistence type="predicted"/>
<dbReference type="OrthoDB" id="1728428at2759"/>
<feature type="domain" description="Reverse transcriptase" evidence="1">
    <location>
        <begin position="1"/>
        <end position="162"/>
    </location>
</feature>
<dbReference type="SUPFAM" id="SSF56672">
    <property type="entry name" value="DNA/RNA polymerases"/>
    <property type="match status" value="1"/>
</dbReference>
<gene>
    <name evidence="2" type="ORF">EPI10_010629</name>
</gene>
<sequence length="321" mass="36356">MAVGVPEFLRKVIMSAISSSSMQILWNGVPTQKFKPARGIRQGCPLSPYLFVLCMDWLGHLIKSNIDIGRWEPVKLSRSGPAISHLFFADDLVIFYKAHIDQARLLKSILDQFCDVLGHKISTRKSNIYFSKGIVDSDREQIVNLFGFQEVQNLGFYLGVLLLHNRVTKSTFSFVVDKVRSKLNSWDARKLSIAGRVTLAKSVLLSIPNYFMQSMLIPKGVCAEIEKMVRHFIWGGSEGQSKLSLVAWDSICQPRSREGLGIRQLNDQNTSFLMKIGFGLVSKSSALWVRVLRAKYGWKEQILDSINKSQCSHLWRSLSKI</sequence>
<keyword evidence="2" id="KW-0808">Transferase</keyword>
<dbReference type="EMBL" id="SMMG02000004">
    <property type="protein sequence ID" value="KAA3476669.1"/>
    <property type="molecule type" value="Genomic_DNA"/>
</dbReference>
<dbReference type="PANTHER" id="PTHR33116:SF86">
    <property type="entry name" value="REVERSE TRANSCRIPTASE DOMAIN-CONTAINING PROTEIN"/>
    <property type="match status" value="1"/>
</dbReference>
<dbReference type="PANTHER" id="PTHR33116">
    <property type="entry name" value="REVERSE TRANSCRIPTASE ZINC-BINDING DOMAIN-CONTAINING PROTEIN-RELATED-RELATED"/>
    <property type="match status" value="1"/>
</dbReference>
<organism evidence="2 3">
    <name type="scientific">Gossypium australe</name>
    <dbReference type="NCBI Taxonomy" id="47621"/>
    <lineage>
        <taxon>Eukaryota</taxon>
        <taxon>Viridiplantae</taxon>
        <taxon>Streptophyta</taxon>
        <taxon>Embryophyta</taxon>
        <taxon>Tracheophyta</taxon>
        <taxon>Spermatophyta</taxon>
        <taxon>Magnoliopsida</taxon>
        <taxon>eudicotyledons</taxon>
        <taxon>Gunneridae</taxon>
        <taxon>Pentapetalae</taxon>
        <taxon>rosids</taxon>
        <taxon>malvids</taxon>
        <taxon>Malvales</taxon>
        <taxon>Malvaceae</taxon>
        <taxon>Malvoideae</taxon>
        <taxon>Gossypium</taxon>
    </lineage>
</organism>
<dbReference type="Pfam" id="PF00078">
    <property type="entry name" value="RVT_1"/>
    <property type="match status" value="1"/>
</dbReference>
<evidence type="ECO:0000313" key="3">
    <source>
        <dbReference type="Proteomes" id="UP000325315"/>
    </source>
</evidence>
<keyword evidence="2" id="KW-0695">RNA-directed DNA polymerase</keyword>
<reference evidence="3" key="1">
    <citation type="journal article" date="2019" name="Plant Biotechnol. J.">
        <title>Genome sequencing of the Australian wild diploid species Gossypium australe highlights disease resistance and delayed gland morphogenesis.</title>
        <authorList>
            <person name="Cai Y."/>
            <person name="Cai X."/>
            <person name="Wang Q."/>
            <person name="Wang P."/>
            <person name="Zhang Y."/>
            <person name="Cai C."/>
            <person name="Xu Y."/>
            <person name="Wang K."/>
            <person name="Zhou Z."/>
            <person name="Wang C."/>
            <person name="Geng S."/>
            <person name="Li B."/>
            <person name="Dong Q."/>
            <person name="Hou Y."/>
            <person name="Wang H."/>
            <person name="Ai P."/>
            <person name="Liu Z."/>
            <person name="Yi F."/>
            <person name="Sun M."/>
            <person name="An G."/>
            <person name="Cheng J."/>
            <person name="Zhang Y."/>
            <person name="Shi Q."/>
            <person name="Xie Y."/>
            <person name="Shi X."/>
            <person name="Chang Y."/>
            <person name="Huang F."/>
            <person name="Chen Y."/>
            <person name="Hong S."/>
            <person name="Mi L."/>
            <person name="Sun Q."/>
            <person name="Zhang L."/>
            <person name="Zhou B."/>
            <person name="Peng R."/>
            <person name="Zhang X."/>
            <person name="Liu F."/>
        </authorList>
    </citation>
    <scope>NUCLEOTIDE SEQUENCE [LARGE SCALE GENOMIC DNA]</scope>
    <source>
        <strain evidence="3">cv. PA1801</strain>
    </source>
</reference>
<dbReference type="AlphaFoldDB" id="A0A5B6W452"/>
<keyword evidence="3" id="KW-1185">Reference proteome</keyword>